<dbReference type="InterPro" id="IPR045050">
    <property type="entry name" value="Synaptotagmin_plant"/>
</dbReference>
<dbReference type="Gene3D" id="3.30.420.10">
    <property type="entry name" value="Ribonuclease H-like superfamily/Ribonuclease H"/>
    <property type="match status" value="1"/>
</dbReference>
<dbReference type="InterPro" id="IPR012337">
    <property type="entry name" value="RNaseH-like_sf"/>
</dbReference>
<name>A0A061FDS5_THECC</name>
<evidence type="ECO:0000313" key="1">
    <source>
        <dbReference type="EMBL" id="EOY15068.1"/>
    </source>
</evidence>
<proteinExistence type="predicted"/>
<reference evidence="1 2" key="1">
    <citation type="journal article" date="2013" name="Genome Biol.">
        <title>The genome sequence of the most widely cultivated cacao type and its use to identify candidate genes regulating pod color.</title>
        <authorList>
            <person name="Motamayor J.C."/>
            <person name="Mockaitis K."/>
            <person name="Schmutz J."/>
            <person name="Haiminen N."/>
            <person name="Iii D.L."/>
            <person name="Cornejo O."/>
            <person name="Findley S.D."/>
            <person name="Zheng P."/>
            <person name="Utro F."/>
            <person name="Royaert S."/>
            <person name="Saski C."/>
            <person name="Jenkins J."/>
            <person name="Podicheti R."/>
            <person name="Zhao M."/>
            <person name="Scheffler B.E."/>
            <person name="Stack J.C."/>
            <person name="Feltus F.A."/>
            <person name="Mustiga G.M."/>
            <person name="Amores F."/>
            <person name="Phillips W."/>
            <person name="Marelli J.P."/>
            <person name="May G.D."/>
            <person name="Shapiro H."/>
            <person name="Ma J."/>
            <person name="Bustamante C.D."/>
            <person name="Schnell R.J."/>
            <person name="Main D."/>
            <person name="Gilbert D."/>
            <person name="Parida L."/>
            <person name="Kuhn D.N."/>
        </authorList>
    </citation>
    <scope>NUCLEOTIDE SEQUENCE [LARGE SCALE GENOMIC DNA]</scope>
    <source>
        <strain evidence="2">cv. Matina 1-6</strain>
    </source>
</reference>
<dbReference type="GO" id="GO:0003676">
    <property type="term" value="F:nucleic acid binding"/>
    <property type="evidence" value="ECO:0007669"/>
    <property type="project" value="InterPro"/>
</dbReference>
<evidence type="ECO:0000313" key="2">
    <source>
        <dbReference type="Proteomes" id="UP000026915"/>
    </source>
</evidence>
<gene>
    <name evidence="1" type="ORF">TCM_034250</name>
</gene>
<dbReference type="GO" id="GO:0008289">
    <property type="term" value="F:lipid binding"/>
    <property type="evidence" value="ECO:0007669"/>
    <property type="project" value="InterPro"/>
</dbReference>
<dbReference type="SUPFAM" id="SSF53098">
    <property type="entry name" value="Ribonuclease H-like"/>
    <property type="match status" value="1"/>
</dbReference>
<dbReference type="EMBL" id="CM001886">
    <property type="protein sequence ID" value="EOY15068.1"/>
    <property type="molecule type" value="Genomic_DNA"/>
</dbReference>
<dbReference type="InterPro" id="IPR036397">
    <property type="entry name" value="RNaseH_sf"/>
</dbReference>
<organism evidence="1 2">
    <name type="scientific">Theobroma cacao</name>
    <name type="common">Cacao</name>
    <name type="synonym">Cocoa</name>
    <dbReference type="NCBI Taxonomy" id="3641"/>
    <lineage>
        <taxon>Eukaryota</taxon>
        <taxon>Viridiplantae</taxon>
        <taxon>Streptophyta</taxon>
        <taxon>Embryophyta</taxon>
        <taxon>Tracheophyta</taxon>
        <taxon>Spermatophyta</taxon>
        <taxon>Magnoliopsida</taxon>
        <taxon>eudicotyledons</taxon>
        <taxon>Gunneridae</taxon>
        <taxon>Pentapetalae</taxon>
        <taxon>rosids</taxon>
        <taxon>malvids</taxon>
        <taxon>Malvales</taxon>
        <taxon>Malvaceae</taxon>
        <taxon>Byttnerioideae</taxon>
        <taxon>Theobroma</taxon>
    </lineage>
</organism>
<dbReference type="PANTHER" id="PTHR10774">
    <property type="entry name" value="EXTENDED SYNAPTOTAGMIN-RELATED"/>
    <property type="match status" value="1"/>
</dbReference>
<keyword evidence="2" id="KW-1185">Reference proteome</keyword>
<accession>A0A061FDS5</accession>
<protein>
    <submittedName>
        <fullName evidence="1">Calcium-dependent lipid-binding (CaLB domain) family protein, putative</fullName>
    </submittedName>
</protein>
<dbReference type="Gramene" id="EOY15068">
    <property type="protein sequence ID" value="EOY15068"/>
    <property type="gene ID" value="TCM_034250"/>
</dbReference>
<dbReference type="PANTHER" id="PTHR10774:SF188">
    <property type="entry name" value="SYNAPTOTAGMIN-2"/>
    <property type="match status" value="1"/>
</dbReference>
<sequence>MRYSTIGKIDFKDPQIRPLVQEDSKTLQWLFREIPLWVKNPDFDRVDWINKIIKNMWPYLDTAICNAAKTIEKPIIVEQIPKYKIQSVDFETFTLGGVIIECDSKNAITWIDNPDSPPWYLRQLILKIKALRGKTLGWQITYIPRSGNDKADNLAKSGVDRSNDLLCIYP</sequence>
<dbReference type="eggNOG" id="KOG1012">
    <property type="taxonomic scope" value="Eukaryota"/>
</dbReference>
<dbReference type="HOGENOM" id="CLU_1573465_0_0_1"/>
<dbReference type="Proteomes" id="UP000026915">
    <property type="component" value="Chromosome 8"/>
</dbReference>
<dbReference type="AlphaFoldDB" id="A0A061FDS5"/>
<dbReference type="InParanoid" id="A0A061FDS5"/>